<dbReference type="InterPro" id="IPR058563">
    <property type="entry name" value="Trs120_TRAPPC9_N"/>
</dbReference>
<dbReference type="Pfam" id="PF26254">
    <property type="entry name" value="Ig_TRAPPC9-Trs120_1st"/>
    <property type="match status" value="1"/>
</dbReference>
<comment type="caution">
    <text evidence="8">The sequence shown here is derived from an EMBL/GenBank/DDBJ whole genome shotgun (WGS) entry which is preliminary data.</text>
</comment>
<dbReference type="InterPro" id="IPR058565">
    <property type="entry name" value="Ig_TRAPPC9_Trs120_1st"/>
</dbReference>
<feature type="domain" description="Trs120/TRAPPC9 third Ig-like" evidence="7">
    <location>
        <begin position="1078"/>
        <end position="1212"/>
    </location>
</feature>
<keyword evidence="2" id="KW-0333">Golgi apparatus</keyword>
<dbReference type="InterPro" id="IPR058564">
    <property type="entry name" value="TPR_TRAPPC9_Trs120"/>
</dbReference>
<dbReference type="PANTHER" id="PTHR21512">
    <property type="entry name" value="TRAFFICKING PROTEIN PARTICLE COMPLEX SUBUNIT 9"/>
    <property type="match status" value="1"/>
</dbReference>
<feature type="compositionally biased region" description="Basic and acidic residues" evidence="3">
    <location>
        <begin position="865"/>
        <end position="881"/>
    </location>
</feature>
<feature type="region of interest" description="Disordered" evidence="3">
    <location>
        <begin position="232"/>
        <end position="308"/>
    </location>
</feature>
<evidence type="ECO:0000259" key="6">
    <source>
        <dbReference type="Pfam" id="PF26254"/>
    </source>
</evidence>
<feature type="compositionally biased region" description="Polar residues" evidence="3">
    <location>
        <begin position="882"/>
        <end position="891"/>
    </location>
</feature>
<dbReference type="PANTHER" id="PTHR21512:SF5">
    <property type="entry name" value="TRAFFICKING PROTEIN PARTICLE COMPLEX SUBUNIT 9"/>
    <property type="match status" value="1"/>
</dbReference>
<feature type="domain" description="Trs120/TRAPPC9 first Ig-like" evidence="6">
    <location>
        <begin position="752"/>
        <end position="890"/>
    </location>
</feature>
<dbReference type="InterPro" id="IPR013935">
    <property type="entry name" value="Trs120_TRAPPC9"/>
</dbReference>
<dbReference type="InterPro" id="IPR058567">
    <property type="entry name" value="Ig_TRAPPC9_Trs120_3rd"/>
</dbReference>
<evidence type="ECO:0000259" key="5">
    <source>
        <dbReference type="Pfam" id="PF26251"/>
    </source>
</evidence>
<evidence type="ECO:0000259" key="7">
    <source>
        <dbReference type="Pfam" id="PF26282"/>
    </source>
</evidence>
<evidence type="ECO:0000313" key="9">
    <source>
        <dbReference type="Proteomes" id="UP001363622"/>
    </source>
</evidence>
<proteinExistence type="predicted"/>
<gene>
    <name evidence="8" type="ORF">IWZ03DRAFT_304125</name>
</gene>
<sequence length="1368" mass="151008">MAVDPFSPIAPARIRVLVVPAGKIKRSRFTSFVERLQPEHAIRLGDISPDPRPDRTTFSPLRNPDGMLLYHFTTSMPPPSYLALSPFELYREPLMILGIADGQEYQSLEKEGSSGALVDSTNEALKKEELNEAVDVLREQYSRALVHSLLLFDSVLPSLPSWCPEETILVPPVSESKKTTMKTVMCDLSSLLLAEMTTLAKSLQALPEITISNATVPQQPPKSPFSLVRRQSSFGIGTPDSPGSRSVSPAQLNRDSVNRASPVPLRLTLPNETQRPSPPEGLSPAEEPSSGRSGETTPTMESISKPRALQRFSIQGFGSGSMEERARLSNACRHDMVDAQVCLMAGHVLEALKRSHEVHLRAESINDHLVMAKTLEQMLICSLILIVQGQEFEIPASCTPSTKGVAVAGSITSIVEWTPDLTSRITSFYKLSFKADSAQLLALIDSENKIRAAKLLTTIERTGKTELPKADEFMSLLEGSEDSSLLPPLKGRSEKVVHISNILSEAIEEVNQSNAVTDAERATVYAEAAGCLARLGLSRKRAFVVTLLMDILVPALLQARKLGAAELGIHPAAGMLSGGIVPPGDKKHGETVFIFLEQFIRDYGVPPRRRIDPHIKRQDEFRTYGSLVLKAEVLRRCIKVCEAMGDLKGVVDFSSAFLYITAPQEPLEENDPGFRCILPRDDQSRLRENIRRTLGFAKTMGEDISELEAIFWYDHLVHSVKYDHERAERDLHLRKNLDGDDPNQRGSARFEHQAFGNQSKGAVIVPLVAGEPAEFIITLRNPFAFSLTVNSIKLVSDKGVEIYCLPNLKYDVPGQAVQPLRVPVVADVSDIHNLTRVRIKLEDCREHDFEVSVSGVAPEELEKMKQTGHDAVKHSRSDESSRPGTASTIKLQPSGEPLMPSVSVVPRQPTLLMKTDLVQNTLALLEGETKKFEATLAHSDKDPSCLAHVLQYHSRNDIADALKGLRRASNVPSKIYELGLDIAQAEWKSQDFRPYAELVPNGIMAFSVEAYGVQGLTKGTISVEYAATNPPPEIERFYITSRVSQDISVTVQPSITTSNFAVLPGKAASEIIGAKYPSADLDSHFVLLFDYTNASDRELAVGAWYSEVASFENQALELTARSDFLEPGQTSSMAVLLPRIFLDYANEAIPAAQDRQFVLTDVQQISREDKMCFWYRHKLLECLHCNWRDRAGRAGQVNCQALTLTPQDVGAIMGILEIRFAIPGSERLALPAGDDYHLILDAHGRHLQATFSAVPLYCVGRGKRVQLSVTLKNTSATKYEFQLFPEVNVWHDDGVDPLEMIKNEIRKELLHWAKLITLEPHAVQQLEADIVLPLGVMPGMKVELGVDITEGPFPGNHVNPLCAIQVMV</sequence>
<organism evidence="8 9">
    <name type="scientific">Phyllosticta citriasiana</name>
    <dbReference type="NCBI Taxonomy" id="595635"/>
    <lineage>
        <taxon>Eukaryota</taxon>
        <taxon>Fungi</taxon>
        <taxon>Dikarya</taxon>
        <taxon>Ascomycota</taxon>
        <taxon>Pezizomycotina</taxon>
        <taxon>Dothideomycetes</taxon>
        <taxon>Dothideomycetes incertae sedis</taxon>
        <taxon>Botryosphaeriales</taxon>
        <taxon>Phyllostictaceae</taxon>
        <taxon>Phyllosticta</taxon>
    </lineage>
</organism>
<feature type="domain" description="Trs120/TRAPPC9 N-terminal" evidence="4">
    <location>
        <begin position="5"/>
        <end position="396"/>
    </location>
</feature>
<comment type="subcellular location">
    <subcellularLocation>
        <location evidence="1">Golgi apparatus</location>
    </subcellularLocation>
</comment>
<protein>
    <submittedName>
        <fullName evidence="8">TRAPP II complex</fullName>
    </submittedName>
</protein>
<dbReference type="Proteomes" id="UP001363622">
    <property type="component" value="Unassembled WGS sequence"/>
</dbReference>
<evidence type="ECO:0000259" key="4">
    <source>
        <dbReference type="Pfam" id="PF08626"/>
    </source>
</evidence>
<keyword evidence="9" id="KW-1185">Reference proteome</keyword>
<evidence type="ECO:0000313" key="8">
    <source>
        <dbReference type="EMBL" id="KAK7524549.1"/>
    </source>
</evidence>
<feature type="region of interest" description="Disordered" evidence="3">
    <location>
        <begin position="865"/>
        <end position="900"/>
    </location>
</feature>
<name>A0ABR1L278_9PEZI</name>
<evidence type="ECO:0000256" key="1">
    <source>
        <dbReference type="ARBA" id="ARBA00004555"/>
    </source>
</evidence>
<feature type="compositionally biased region" description="Polar residues" evidence="3">
    <location>
        <begin position="290"/>
        <end position="302"/>
    </location>
</feature>
<accession>A0ABR1L278</accession>
<feature type="domain" description="Trs120/TRAPPC9 TPR region" evidence="5">
    <location>
        <begin position="419"/>
        <end position="699"/>
    </location>
</feature>
<dbReference type="Pfam" id="PF08626">
    <property type="entry name" value="TRAPPC9-Trs120"/>
    <property type="match status" value="1"/>
</dbReference>
<dbReference type="Pfam" id="PF26282">
    <property type="entry name" value="Ig_TRAPPC9-Trs120_3rd"/>
    <property type="match status" value="1"/>
</dbReference>
<dbReference type="EMBL" id="JBBPHU010000001">
    <property type="protein sequence ID" value="KAK7524549.1"/>
    <property type="molecule type" value="Genomic_DNA"/>
</dbReference>
<evidence type="ECO:0000256" key="3">
    <source>
        <dbReference type="SAM" id="MobiDB-lite"/>
    </source>
</evidence>
<dbReference type="Pfam" id="PF26251">
    <property type="entry name" value="TPR_TRAPPC9-Trs120"/>
    <property type="match status" value="1"/>
</dbReference>
<dbReference type="Pfam" id="PF26280">
    <property type="entry name" value="Ig_TRAPPC9-Trs120_2nd"/>
    <property type="match status" value="1"/>
</dbReference>
<evidence type="ECO:0000256" key="2">
    <source>
        <dbReference type="ARBA" id="ARBA00023034"/>
    </source>
</evidence>
<reference evidence="8 9" key="1">
    <citation type="submission" date="2024-04" db="EMBL/GenBank/DDBJ databases">
        <title>Phyllosticta paracitricarpa is synonymous to the EU quarantine fungus P. citricarpa based on phylogenomic analyses.</title>
        <authorList>
            <consortium name="Lawrence Berkeley National Laboratory"/>
            <person name="Van Ingen-Buijs V.A."/>
            <person name="Van Westerhoven A.C."/>
            <person name="Haridas S."/>
            <person name="Skiadas P."/>
            <person name="Martin F."/>
            <person name="Groenewald J.Z."/>
            <person name="Crous P.W."/>
            <person name="Seidl M.F."/>
        </authorList>
    </citation>
    <scope>NUCLEOTIDE SEQUENCE [LARGE SCALE GENOMIC DNA]</scope>
    <source>
        <strain evidence="8 9">CBS 123371</strain>
    </source>
</reference>
<feature type="compositionally biased region" description="Polar residues" evidence="3">
    <location>
        <begin position="232"/>
        <end position="259"/>
    </location>
</feature>